<dbReference type="SMART" id="SM00223">
    <property type="entry name" value="APPLE"/>
    <property type="match status" value="1"/>
</dbReference>
<dbReference type="EMBL" id="AONG01000013">
    <property type="protein sequence ID" value="KIQ68616.1"/>
    <property type="molecule type" value="Genomic_DNA"/>
</dbReference>
<protein>
    <submittedName>
        <fullName evidence="6">Trypsin-like serine protease, typically periplasmic</fullName>
    </submittedName>
</protein>
<dbReference type="STRING" id="1123501.Wenmar_02887"/>
<dbReference type="Pfam" id="PF13365">
    <property type="entry name" value="Trypsin_2"/>
    <property type="match status" value="1"/>
</dbReference>
<feature type="signal peptide" evidence="4">
    <location>
        <begin position="1"/>
        <end position="20"/>
    </location>
</feature>
<dbReference type="Gene3D" id="2.40.10.120">
    <property type="match status" value="1"/>
</dbReference>
<dbReference type="AlphaFoldDB" id="A0A0D0PB00"/>
<organism evidence="6 7">
    <name type="scientific">Wenxinia marina DSM 24838</name>
    <dbReference type="NCBI Taxonomy" id="1123501"/>
    <lineage>
        <taxon>Bacteria</taxon>
        <taxon>Pseudomonadati</taxon>
        <taxon>Pseudomonadota</taxon>
        <taxon>Alphaproteobacteria</taxon>
        <taxon>Rhodobacterales</taxon>
        <taxon>Roseobacteraceae</taxon>
        <taxon>Wenxinia</taxon>
    </lineage>
</organism>
<dbReference type="InterPro" id="IPR001940">
    <property type="entry name" value="Peptidase_S1C"/>
</dbReference>
<dbReference type="CDD" id="cd01100">
    <property type="entry name" value="APPLE_Factor_XI_like"/>
    <property type="match status" value="1"/>
</dbReference>
<dbReference type="InterPro" id="IPR003609">
    <property type="entry name" value="Pan_app"/>
</dbReference>
<evidence type="ECO:0000313" key="6">
    <source>
        <dbReference type="EMBL" id="KIQ68616.1"/>
    </source>
</evidence>
<dbReference type="Proteomes" id="UP000035100">
    <property type="component" value="Unassembled WGS sequence"/>
</dbReference>
<comment type="caution">
    <text evidence="6">The sequence shown here is derived from an EMBL/GenBank/DDBJ whole genome shotgun (WGS) entry which is preliminary data.</text>
</comment>
<dbReference type="InterPro" id="IPR009003">
    <property type="entry name" value="Peptidase_S1_PA"/>
</dbReference>
<keyword evidence="7" id="KW-1185">Reference proteome</keyword>
<dbReference type="PANTHER" id="PTHR43019:SF23">
    <property type="entry name" value="PROTEASE DO-LIKE 5, CHLOROPLASTIC"/>
    <property type="match status" value="1"/>
</dbReference>
<feature type="domain" description="Apple" evidence="5">
    <location>
        <begin position="244"/>
        <end position="313"/>
    </location>
</feature>
<name>A0A0D0PB00_9RHOB</name>
<sequence>MRLGRIIFMLALLATHHASAQSLLGRGTGFVLNDGGWVLTNAHVVDGCDSVAFAGLGSALEVVPDTVSDLAALRFAAAPAAPLALRDAPPRLAEPVHALGYPLTDVLSTAIRVTSGTVNAREGMNGDRRFFQFSAPVQPGNSGGPLIDAEGAVVGVVTARYLGDNAQNINFALAMSEVRAFLDHAGIDYDRAEAGAPADPGLVDRIAESTLLLDCLGAAPPLAIARAPTPAPAPVVTAPVAQMMRAPGFDVLGFDYRHHGDSTLAACEAECRADSQCAAYTFNTSNGYCFLKSDAAILMANDAAVGGYLPAYEGSLVRATLRVLGNSDSPGGDYSRLDGLDSPAAISPARSTAAAAPSPSSGPEAHAG</sequence>
<evidence type="ECO:0000256" key="4">
    <source>
        <dbReference type="SAM" id="SignalP"/>
    </source>
</evidence>
<feature type="region of interest" description="Disordered" evidence="3">
    <location>
        <begin position="332"/>
        <end position="368"/>
    </location>
</feature>
<keyword evidence="6" id="KW-0378">Hydrolase</keyword>
<evidence type="ECO:0000256" key="2">
    <source>
        <dbReference type="ARBA" id="ARBA00023157"/>
    </source>
</evidence>
<feature type="chain" id="PRO_5002218331" evidence="4">
    <location>
        <begin position="21"/>
        <end position="368"/>
    </location>
</feature>
<dbReference type="OrthoDB" id="1522627at2"/>
<feature type="compositionally biased region" description="Low complexity" evidence="3">
    <location>
        <begin position="342"/>
        <end position="368"/>
    </location>
</feature>
<gene>
    <name evidence="6" type="ORF">Wenmar_02887</name>
</gene>
<dbReference type="SUPFAM" id="SSF50494">
    <property type="entry name" value="Trypsin-like serine proteases"/>
    <property type="match status" value="1"/>
</dbReference>
<evidence type="ECO:0000313" key="7">
    <source>
        <dbReference type="Proteomes" id="UP000035100"/>
    </source>
</evidence>
<proteinExistence type="predicted"/>
<keyword evidence="6" id="KW-0645">Protease</keyword>
<evidence type="ECO:0000259" key="5">
    <source>
        <dbReference type="SMART" id="SM00223"/>
    </source>
</evidence>
<keyword evidence="2" id="KW-1015">Disulfide bond</keyword>
<evidence type="ECO:0000256" key="3">
    <source>
        <dbReference type="SAM" id="MobiDB-lite"/>
    </source>
</evidence>
<keyword evidence="4" id="KW-0732">Signal</keyword>
<dbReference type="PANTHER" id="PTHR43019">
    <property type="entry name" value="SERINE ENDOPROTEASE DEGS"/>
    <property type="match status" value="1"/>
</dbReference>
<accession>A0A0D0PB00</accession>
<dbReference type="Gene3D" id="3.50.4.10">
    <property type="entry name" value="Hepatocyte Growth Factor"/>
    <property type="match status" value="1"/>
</dbReference>
<dbReference type="eggNOG" id="COG0265">
    <property type="taxonomic scope" value="Bacteria"/>
</dbReference>
<keyword evidence="1" id="KW-0677">Repeat</keyword>
<reference evidence="6 7" key="1">
    <citation type="submission" date="2013-01" db="EMBL/GenBank/DDBJ databases">
        <authorList>
            <person name="Fiebig A."/>
            <person name="Goeker M."/>
            <person name="Klenk H.-P.P."/>
        </authorList>
    </citation>
    <scope>NUCLEOTIDE SEQUENCE [LARGE SCALE GENOMIC DNA]</scope>
    <source>
        <strain evidence="6 7">DSM 24838</strain>
    </source>
</reference>
<dbReference type="GO" id="GO:0005576">
    <property type="term" value="C:extracellular region"/>
    <property type="evidence" value="ECO:0007669"/>
    <property type="project" value="InterPro"/>
</dbReference>
<dbReference type="Pfam" id="PF14295">
    <property type="entry name" value="PAN_4"/>
    <property type="match status" value="1"/>
</dbReference>
<evidence type="ECO:0000256" key="1">
    <source>
        <dbReference type="ARBA" id="ARBA00022737"/>
    </source>
</evidence>
<dbReference type="GO" id="GO:0006508">
    <property type="term" value="P:proteolysis"/>
    <property type="evidence" value="ECO:0007669"/>
    <property type="project" value="UniProtKB-KW"/>
</dbReference>
<dbReference type="InterPro" id="IPR000177">
    <property type="entry name" value="Apple"/>
</dbReference>
<dbReference type="GO" id="GO:0004252">
    <property type="term" value="F:serine-type endopeptidase activity"/>
    <property type="evidence" value="ECO:0007669"/>
    <property type="project" value="InterPro"/>
</dbReference>
<dbReference type="PRINTS" id="PR00834">
    <property type="entry name" value="PROTEASES2C"/>
</dbReference>